<keyword evidence="1" id="KW-0812">Transmembrane</keyword>
<gene>
    <name evidence="2" type="ORF">IV433_21455</name>
</gene>
<dbReference type="RefSeq" id="WP_195815846.1">
    <property type="nucleotide sequence ID" value="NZ_JADOBI010000012.1"/>
</dbReference>
<evidence type="ECO:0000256" key="1">
    <source>
        <dbReference type="SAM" id="Phobius"/>
    </source>
</evidence>
<name>A0ABS0EA72_9GAMM</name>
<evidence type="ECO:0000313" key="3">
    <source>
        <dbReference type="Proteomes" id="UP000636811"/>
    </source>
</evidence>
<reference evidence="2 3" key="1">
    <citation type="submission" date="2020-11" db="EMBL/GenBank/DDBJ databases">
        <title>Taxonomic investigation of Rahnella strains.</title>
        <authorList>
            <person name="Lee S.D."/>
        </authorList>
    </citation>
    <scope>NUCLEOTIDE SEQUENCE [LARGE SCALE GENOMIC DNA]</scope>
    <source>
        <strain evidence="2 3">SAP-17</strain>
    </source>
</reference>
<comment type="caution">
    <text evidence="2">The sequence shown here is derived from an EMBL/GenBank/DDBJ whole genome shotgun (WGS) entry which is preliminary data.</text>
</comment>
<proteinExistence type="predicted"/>
<keyword evidence="1" id="KW-0472">Membrane</keyword>
<accession>A0ABS0EA72</accession>
<dbReference type="EMBL" id="JADOBI010000012">
    <property type="protein sequence ID" value="MBF7981983.1"/>
    <property type="molecule type" value="Genomic_DNA"/>
</dbReference>
<keyword evidence="1" id="KW-1133">Transmembrane helix</keyword>
<organism evidence="2 3">
    <name type="scientific">Rahnella laticis</name>
    <dbReference type="NCBI Taxonomy" id="2787622"/>
    <lineage>
        <taxon>Bacteria</taxon>
        <taxon>Pseudomonadati</taxon>
        <taxon>Pseudomonadota</taxon>
        <taxon>Gammaproteobacteria</taxon>
        <taxon>Enterobacterales</taxon>
        <taxon>Yersiniaceae</taxon>
        <taxon>Rahnella</taxon>
    </lineage>
</organism>
<feature type="transmembrane region" description="Helical" evidence="1">
    <location>
        <begin position="12"/>
        <end position="33"/>
    </location>
</feature>
<dbReference type="Proteomes" id="UP000636811">
    <property type="component" value="Unassembled WGS sequence"/>
</dbReference>
<evidence type="ECO:0000313" key="2">
    <source>
        <dbReference type="EMBL" id="MBF7981983.1"/>
    </source>
</evidence>
<sequence length="350" mass="39616">MSSKNDQVFQLSLTEIFIIICFVLLLLMGFQIFQLTHKNQELERKVSLSVDLGEREHAIKVATADLKIQLSLLGVKKTDELITKLIDASKAKEEVSRLKVLLENKDEKITALTSIEKALAEVNGKKNGPEAKQLLLQTIMTYEQLKKLVIDKTDDKDLEPSEVVKRVGELKTEVQTIKDAAGTTEDSFKEQLDEIVKNANAYTSATKNGSNPVVLEKSNKDLRVQVQYLQNRLNSGRGVDLPPCWVNEETGKIEMLFTLSLRENTVSLAPAWPESRQDDAMALPGINNLLANTNLPYNEFMQSVKAINELSKEKECRFYIRLSSMIPDAVTSDRRRLLIETVFYKTEVRR</sequence>
<keyword evidence="3" id="KW-1185">Reference proteome</keyword>
<protein>
    <submittedName>
        <fullName evidence="2">Uncharacterized protein</fullName>
    </submittedName>
</protein>